<dbReference type="AlphaFoldDB" id="A0A7Y2H3E2"/>
<evidence type="ECO:0000313" key="2">
    <source>
        <dbReference type="EMBL" id="NNF07970.1"/>
    </source>
</evidence>
<protein>
    <recommendedName>
        <fullName evidence="4">PEP-CTERM sorting domain-containing protein</fullName>
    </recommendedName>
</protein>
<organism evidence="2 3">
    <name type="scientific">Eiseniibacteriota bacterium</name>
    <dbReference type="NCBI Taxonomy" id="2212470"/>
    <lineage>
        <taxon>Bacteria</taxon>
        <taxon>Candidatus Eiseniibacteriota</taxon>
    </lineage>
</organism>
<feature type="chain" id="PRO_5030921464" description="PEP-CTERM sorting domain-containing protein" evidence="1">
    <location>
        <begin position="25"/>
        <end position="248"/>
    </location>
</feature>
<dbReference type="EMBL" id="JABDJR010000584">
    <property type="protein sequence ID" value="NNF07970.1"/>
    <property type="molecule type" value="Genomic_DNA"/>
</dbReference>
<name>A0A7Y2H3E2_UNCEI</name>
<sequence>MRLLTKSVLLAAAAAFTFSMTASAATFSEFRLDQSGSDASEYIELFGTPGESLDGLHIIIIGDGTGAGAGGAVEGIIDLTGSSIPADGYFLIAETTFGTGGLGLTGSVDLTTNVNFENSDNLTLLLVTALNDSINVGSGFGGSDLDVDDDNVIDASGDYGGDGGDDGAPFGSIVDELGIVETVGSGDLVYSSTTVGPDGSFVPANAFLCSTGWQIGAFGGGDDTPGVANNCPVPVQNKSWGEIKRTIN</sequence>
<dbReference type="Proteomes" id="UP000547674">
    <property type="component" value="Unassembled WGS sequence"/>
</dbReference>
<comment type="caution">
    <text evidence="2">The sequence shown here is derived from an EMBL/GenBank/DDBJ whole genome shotgun (WGS) entry which is preliminary data.</text>
</comment>
<keyword evidence="1" id="KW-0732">Signal</keyword>
<accession>A0A7Y2H3E2</accession>
<proteinExistence type="predicted"/>
<gene>
    <name evidence="2" type="ORF">HKN21_14495</name>
</gene>
<evidence type="ECO:0008006" key="4">
    <source>
        <dbReference type="Google" id="ProtNLM"/>
    </source>
</evidence>
<evidence type="ECO:0000313" key="3">
    <source>
        <dbReference type="Proteomes" id="UP000547674"/>
    </source>
</evidence>
<reference evidence="2 3" key="1">
    <citation type="submission" date="2020-03" db="EMBL/GenBank/DDBJ databases">
        <title>Metabolic flexibility allows generalist bacteria to become dominant in a frequently disturbed ecosystem.</title>
        <authorList>
            <person name="Chen Y.-J."/>
            <person name="Leung P.M."/>
            <person name="Bay S.K."/>
            <person name="Hugenholtz P."/>
            <person name="Kessler A.J."/>
            <person name="Shelley G."/>
            <person name="Waite D.W."/>
            <person name="Cook P.L."/>
            <person name="Greening C."/>
        </authorList>
    </citation>
    <scope>NUCLEOTIDE SEQUENCE [LARGE SCALE GENOMIC DNA]</scope>
    <source>
        <strain evidence="2">SS_bin_28</strain>
    </source>
</reference>
<evidence type="ECO:0000256" key="1">
    <source>
        <dbReference type="SAM" id="SignalP"/>
    </source>
</evidence>
<feature type="signal peptide" evidence="1">
    <location>
        <begin position="1"/>
        <end position="24"/>
    </location>
</feature>